<keyword evidence="3" id="KW-1185">Reference proteome</keyword>
<dbReference type="AlphaFoldDB" id="A0A8K0T6W2"/>
<keyword evidence="1" id="KW-0472">Membrane</keyword>
<evidence type="ECO:0000313" key="2">
    <source>
        <dbReference type="EMBL" id="KAH7329192.1"/>
    </source>
</evidence>
<protein>
    <submittedName>
        <fullName evidence="2">Uncharacterized protein</fullName>
    </submittedName>
</protein>
<organism evidence="2 3">
    <name type="scientific">Stachybotrys elegans</name>
    <dbReference type="NCBI Taxonomy" id="80388"/>
    <lineage>
        <taxon>Eukaryota</taxon>
        <taxon>Fungi</taxon>
        <taxon>Dikarya</taxon>
        <taxon>Ascomycota</taxon>
        <taxon>Pezizomycotina</taxon>
        <taxon>Sordariomycetes</taxon>
        <taxon>Hypocreomycetidae</taxon>
        <taxon>Hypocreales</taxon>
        <taxon>Stachybotryaceae</taxon>
        <taxon>Stachybotrys</taxon>
    </lineage>
</organism>
<evidence type="ECO:0000256" key="1">
    <source>
        <dbReference type="SAM" id="Phobius"/>
    </source>
</evidence>
<name>A0A8K0T6W2_9HYPO</name>
<evidence type="ECO:0000313" key="3">
    <source>
        <dbReference type="Proteomes" id="UP000813444"/>
    </source>
</evidence>
<comment type="caution">
    <text evidence="2">The sequence shown here is derived from an EMBL/GenBank/DDBJ whole genome shotgun (WGS) entry which is preliminary data.</text>
</comment>
<dbReference type="Proteomes" id="UP000813444">
    <property type="component" value="Unassembled WGS sequence"/>
</dbReference>
<dbReference type="EMBL" id="JAGPNK010000001">
    <property type="protein sequence ID" value="KAH7329192.1"/>
    <property type="molecule type" value="Genomic_DNA"/>
</dbReference>
<accession>A0A8K0T6W2</accession>
<sequence length="152" mass="17215">MMKDEVVAMDRGSIRSQRLDFFVLLINGLRVACFPVPLRFGGMLPYSRPLGKELGPENGLRLRDVRHGLQIGLRSSVAGIVEVVYHRLEAKPDHCEGHQPHYGSDDYSKLLCGGKAFPPRTLFVPDNKVLQVVAVDLWFKEWLHLVPMTHDQ</sequence>
<gene>
    <name evidence="2" type="ORF">B0I35DRAFT_404442</name>
</gene>
<feature type="transmembrane region" description="Helical" evidence="1">
    <location>
        <begin position="21"/>
        <end position="40"/>
    </location>
</feature>
<proteinExistence type="predicted"/>
<keyword evidence="1" id="KW-1133">Transmembrane helix</keyword>
<reference evidence="2" key="1">
    <citation type="journal article" date="2021" name="Nat. Commun.">
        <title>Genetic determinants of endophytism in the Arabidopsis root mycobiome.</title>
        <authorList>
            <person name="Mesny F."/>
            <person name="Miyauchi S."/>
            <person name="Thiergart T."/>
            <person name="Pickel B."/>
            <person name="Atanasova L."/>
            <person name="Karlsson M."/>
            <person name="Huettel B."/>
            <person name="Barry K.W."/>
            <person name="Haridas S."/>
            <person name="Chen C."/>
            <person name="Bauer D."/>
            <person name="Andreopoulos W."/>
            <person name="Pangilinan J."/>
            <person name="LaButti K."/>
            <person name="Riley R."/>
            <person name="Lipzen A."/>
            <person name="Clum A."/>
            <person name="Drula E."/>
            <person name="Henrissat B."/>
            <person name="Kohler A."/>
            <person name="Grigoriev I.V."/>
            <person name="Martin F.M."/>
            <person name="Hacquard S."/>
        </authorList>
    </citation>
    <scope>NUCLEOTIDE SEQUENCE</scope>
    <source>
        <strain evidence="2">MPI-CAGE-CH-0235</strain>
    </source>
</reference>
<keyword evidence="1" id="KW-0812">Transmembrane</keyword>